<dbReference type="InterPro" id="IPR005828">
    <property type="entry name" value="MFS_sugar_transport-like"/>
</dbReference>
<dbReference type="AlphaFoldDB" id="A0A913Y1P7"/>
<dbReference type="InterPro" id="IPR020846">
    <property type="entry name" value="MFS_dom"/>
</dbReference>
<organism evidence="7 8">
    <name type="scientific">Exaiptasia diaphana</name>
    <name type="common">Tropical sea anemone</name>
    <name type="synonym">Aiptasia pulchella</name>
    <dbReference type="NCBI Taxonomy" id="2652724"/>
    <lineage>
        <taxon>Eukaryota</taxon>
        <taxon>Metazoa</taxon>
        <taxon>Cnidaria</taxon>
        <taxon>Anthozoa</taxon>
        <taxon>Hexacorallia</taxon>
        <taxon>Actiniaria</taxon>
        <taxon>Aiptasiidae</taxon>
        <taxon>Exaiptasia</taxon>
    </lineage>
</organism>
<feature type="transmembrane region" description="Helical" evidence="5">
    <location>
        <begin position="33"/>
        <end position="56"/>
    </location>
</feature>
<dbReference type="InterPro" id="IPR036259">
    <property type="entry name" value="MFS_trans_sf"/>
</dbReference>
<evidence type="ECO:0000313" key="7">
    <source>
        <dbReference type="EnsemblMetazoa" id="XP_020913714.1"/>
    </source>
</evidence>
<evidence type="ECO:0000256" key="3">
    <source>
        <dbReference type="ARBA" id="ARBA00022989"/>
    </source>
</evidence>
<dbReference type="PROSITE" id="PS00216">
    <property type="entry name" value="SUGAR_TRANSPORT_1"/>
    <property type="match status" value="1"/>
</dbReference>
<reference evidence="7" key="1">
    <citation type="submission" date="2022-11" db="UniProtKB">
        <authorList>
            <consortium name="EnsemblMetazoa"/>
        </authorList>
    </citation>
    <scope>IDENTIFICATION</scope>
</reference>
<keyword evidence="2 5" id="KW-0812">Transmembrane</keyword>
<dbReference type="GO" id="GO:0016020">
    <property type="term" value="C:membrane"/>
    <property type="evidence" value="ECO:0007669"/>
    <property type="project" value="UniProtKB-SubCell"/>
</dbReference>
<dbReference type="KEGG" id="epa:110251352"/>
<feature type="transmembrane region" description="Helical" evidence="5">
    <location>
        <begin position="135"/>
        <end position="153"/>
    </location>
</feature>
<dbReference type="PROSITE" id="PS00217">
    <property type="entry name" value="SUGAR_TRANSPORT_2"/>
    <property type="match status" value="1"/>
</dbReference>
<evidence type="ECO:0000256" key="4">
    <source>
        <dbReference type="ARBA" id="ARBA00023136"/>
    </source>
</evidence>
<dbReference type="PROSITE" id="PS50850">
    <property type="entry name" value="MFS"/>
    <property type="match status" value="1"/>
</dbReference>
<feature type="domain" description="Major facilitator superfamily (MFS) profile" evidence="6">
    <location>
        <begin position="43"/>
        <end position="455"/>
    </location>
</feature>
<name>A0A913Y1P7_EXADI</name>
<dbReference type="InterPro" id="IPR005829">
    <property type="entry name" value="Sugar_transporter_CS"/>
</dbReference>
<dbReference type="RefSeq" id="XP_020913714.1">
    <property type="nucleotide sequence ID" value="XM_021058055.2"/>
</dbReference>
<evidence type="ECO:0000259" key="6">
    <source>
        <dbReference type="PROSITE" id="PS50850"/>
    </source>
</evidence>
<dbReference type="EnsemblMetazoa" id="XM_021058055.2">
    <property type="protein sequence ID" value="XP_020913714.1"/>
    <property type="gene ID" value="LOC110251352"/>
</dbReference>
<feature type="transmembrane region" description="Helical" evidence="5">
    <location>
        <begin position="220"/>
        <end position="239"/>
    </location>
</feature>
<dbReference type="OrthoDB" id="5296287at2759"/>
<dbReference type="OMA" id="MRSHANM"/>
<protein>
    <recommendedName>
        <fullName evidence="6">Major facilitator superfamily (MFS) profile domain-containing protein</fullName>
    </recommendedName>
</protein>
<feature type="transmembrane region" description="Helical" evidence="5">
    <location>
        <begin position="192"/>
        <end position="214"/>
    </location>
</feature>
<feature type="transmembrane region" description="Helical" evidence="5">
    <location>
        <begin position="102"/>
        <end position="123"/>
    </location>
</feature>
<evidence type="ECO:0000313" key="8">
    <source>
        <dbReference type="Proteomes" id="UP000887567"/>
    </source>
</evidence>
<feature type="transmembrane region" description="Helical" evidence="5">
    <location>
        <begin position="338"/>
        <end position="360"/>
    </location>
</feature>
<evidence type="ECO:0000256" key="2">
    <source>
        <dbReference type="ARBA" id="ARBA00022692"/>
    </source>
</evidence>
<sequence>MMADKEGQAATDEVREYDDIFKYVQSFGRYQKIVLFASCFLVMLCSSQFAALLFVYGTPNFHCEDTNSTCPPNKCCNNCTSYVFDGPFRSVVSEFNLICDKAYIGATVQACFYGGMLAGATSSGILADYIGRRRTIFITVFIVILSSVCSVFADCVSLLGVLRFMIGIGSGGIQASHFTLGLELLGPKHRSLYSVIYQIYFTAGYFVFNFFAYFVRDWRLLILMNSLPGIILYLFMRIFPESPRWLLSKNRLKEAEDVLVKCGSDSLDRNQLKKAIKDISIAQINEEKKRQERIYTPLDLVRTPKLRRRSIFLAINWFSVSFVGNAFFLYIGNLAGSIYLNFFLVNIACPIGAIATGFLLKRIGHRLTHAVVLCMVGILCLSSLAVPDDQPLARTWIFVSAFGISNGMWVTIFLIGTELFPTVLRKGRRPGEQEKDEVQVESDKYTVANSQVTSM</sequence>
<dbReference type="GeneID" id="110251352"/>
<proteinExistence type="predicted"/>
<keyword evidence="4 5" id="KW-0472">Membrane</keyword>
<dbReference type="Proteomes" id="UP000887567">
    <property type="component" value="Unplaced"/>
</dbReference>
<evidence type="ECO:0000256" key="5">
    <source>
        <dbReference type="SAM" id="Phobius"/>
    </source>
</evidence>
<dbReference type="Pfam" id="PF00083">
    <property type="entry name" value="Sugar_tr"/>
    <property type="match status" value="1"/>
</dbReference>
<dbReference type="PANTHER" id="PTHR24064">
    <property type="entry name" value="SOLUTE CARRIER FAMILY 22 MEMBER"/>
    <property type="match status" value="1"/>
</dbReference>
<feature type="transmembrane region" description="Helical" evidence="5">
    <location>
        <begin position="311"/>
        <end position="332"/>
    </location>
</feature>
<feature type="transmembrane region" description="Helical" evidence="5">
    <location>
        <begin position="397"/>
        <end position="420"/>
    </location>
</feature>
<feature type="transmembrane region" description="Helical" evidence="5">
    <location>
        <begin position="367"/>
        <end position="385"/>
    </location>
</feature>
<dbReference type="SUPFAM" id="SSF103473">
    <property type="entry name" value="MFS general substrate transporter"/>
    <property type="match status" value="1"/>
</dbReference>
<accession>A0A913Y1P7</accession>
<keyword evidence="8" id="KW-1185">Reference proteome</keyword>
<dbReference type="GO" id="GO:0022857">
    <property type="term" value="F:transmembrane transporter activity"/>
    <property type="evidence" value="ECO:0007669"/>
    <property type="project" value="InterPro"/>
</dbReference>
<keyword evidence="3 5" id="KW-1133">Transmembrane helix</keyword>
<dbReference type="Gene3D" id="1.20.1250.20">
    <property type="entry name" value="MFS general substrate transporter like domains"/>
    <property type="match status" value="1"/>
</dbReference>
<feature type="transmembrane region" description="Helical" evidence="5">
    <location>
        <begin position="159"/>
        <end position="180"/>
    </location>
</feature>
<evidence type="ECO:0000256" key="1">
    <source>
        <dbReference type="ARBA" id="ARBA00004141"/>
    </source>
</evidence>
<comment type="subcellular location">
    <subcellularLocation>
        <location evidence="1">Membrane</location>
        <topology evidence="1">Multi-pass membrane protein</topology>
    </subcellularLocation>
</comment>